<accession>A0A371HC25</accession>
<evidence type="ECO:0000313" key="1">
    <source>
        <dbReference type="EMBL" id="RDY00332.1"/>
    </source>
</evidence>
<name>A0A371HC25_MUCPR</name>
<dbReference type="PANTHER" id="PTHR35046">
    <property type="entry name" value="ZINC KNUCKLE (CCHC-TYPE) FAMILY PROTEIN"/>
    <property type="match status" value="1"/>
</dbReference>
<keyword evidence="2" id="KW-1185">Reference proteome</keyword>
<reference evidence="1" key="1">
    <citation type="submission" date="2018-05" db="EMBL/GenBank/DDBJ databases">
        <title>Draft genome of Mucuna pruriens seed.</title>
        <authorList>
            <person name="Nnadi N.E."/>
            <person name="Vos R."/>
            <person name="Hasami M.H."/>
            <person name="Devisetty U.K."/>
            <person name="Aguiy J.C."/>
        </authorList>
    </citation>
    <scope>NUCLEOTIDE SEQUENCE [LARGE SCALE GENOMIC DNA]</scope>
    <source>
        <strain evidence="1">JCA_2017</strain>
    </source>
</reference>
<feature type="non-terminal residue" evidence="1">
    <location>
        <position position="1"/>
    </location>
</feature>
<dbReference type="EMBL" id="QJKJ01003025">
    <property type="protein sequence ID" value="RDY00332.1"/>
    <property type="molecule type" value="Genomic_DNA"/>
</dbReference>
<dbReference type="AlphaFoldDB" id="A0A371HC25"/>
<comment type="caution">
    <text evidence="1">The sequence shown here is derived from an EMBL/GenBank/DDBJ whole genome shotgun (WGS) entry which is preliminary data.</text>
</comment>
<feature type="non-terminal residue" evidence="1">
    <location>
        <position position="192"/>
    </location>
</feature>
<sequence length="192" mass="22406">MRNVKSFHGIARDFRHFVKNFNTQATPINKIVKNNKKRVEFFKEVIRLQNPIVSNRESMFLISSTTSHTPFELVYGFNPLTPPPLNLLCLPSMNAMLNVDGDLVWVHLRKERFPNSRKYKLLPRGDDIQEEKEAKGNQALKGLMARGRLRRLQEEVLQKLGVLRSLENRPKPKPKLKPNYILYISLLLNFLE</sequence>
<dbReference type="PANTHER" id="PTHR35046:SF9">
    <property type="entry name" value="RNA-DIRECTED DNA POLYMERASE"/>
    <property type="match status" value="1"/>
</dbReference>
<gene>
    <name evidence="1" type="ORF">CR513_16498</name>
</gene>
<evidence type="ECO:0000313" key="2">
    <source>
        <dbReference type="Proteomes" id="UP000257109"/>
    </source>
</evidence>
<dbReference type="Proteomes" id="UP000257109">
    <property type="component" value="Unassembled WGS sequence"/>
</dbReference>
<protein>
    <submittedName>
        <fullName evidence="1">Uncharacterized protein</fullName>
    </submittedName>
</protein>
<proteinExistence type="predicted"/>
<organism evidence="1 2">
    <name type="scientific">Mucuna pruriens</name>
    <name type="common">Velvet bean</name>
    <name type="synonym">Dolichos pruriens</name>
    <dbReference type="NCBI Taxonomy" id="157652"/>
    <lineage>
        <taxon>Eukaryota</taxon>
        <taxon>Viridiplantae</taxon>
        <taxon>Streptophyta</taxon>
        <taxon>Embryophyta</taxon>
        <taxon>Tracheophyta</taxon>
        <taxon>Spermatophyta</taxon>
        <taxon>Magnoliopsida</taxon>
        <taxon>eudicotyledons</taxon>
        <taxon>Gunneridae</taxon>
        <taxon>Pentapetalae</taxon>
        <taxon>rosids</taxon>
        <taxon>fabids</taxon>
        <taxon>Fabales</taxon>
        <taxon>Fabaceae</taxon>
        <taxon>Papilionoideae</taxon>
        <taxon>50 kb inversion clade</taxon>
        <taxon>NPAAA clade</taxon>
        <taxon>indigoferoid/millettioid clade</taxon>
        <taxon>Phaseoleae</taxon>
        <taxon>Mucuna</taxon>
    </lineage>
</organism>